<feature type="non-terminal residue" evidence="3">
    <location>
        <position position="832"/>
    </location>
</feature>
<feature type="region of interest" description="Disordered" evidence="1">
    <location>
        <begin position="790"/>
        <end position="832"/>
    </location>
</feature>
<comment type="caution">
    <text evidence="3">The sequence shown here is derived from an EMBL/GenBank/DDBJ whole genome shotgun (WGS) entry which is preliminary data.</text>
</comment>
<gene>
    <name evidence="3" type="ORF">B9Q03_12510</name>
</gene>
<evidence type="ECO:0000256" key="2">
    <source>
        <dbReference type="SAM" id="Phobius"/>
    </source>
</evidence>
<dbReference type="AlphaFoldDB" id="A0A2R6AFI3"/>
<sequence>MDEKSGIKVNNLKLITKQKHILITALAATLILIITLALVAGLYLGGQAYTSTQIQINTPPLQQSLAGQVWMQFSGGSNISADIQVLKQAHATTALIFTGTTTLTSHNIKEFRQIWLALQEAGLKVAFEWDMEGGWGQALDPIVTNYTQANPQQGWAQFADTFINTSNPPTGSQTLGNGTLVVPLETHFQYYVYQFYSPSRYTWLFNETHLALQGKCVSAIPGCQKQESGPSYQVAYGAYHIYYNSTGLYLYLTTRVSKQITYNLHWITFDVNAGSQTLGWCSLFYTACFNEWMDSWVAFLKNITGYVNYETQDYGGFPSYDANPGIIAYLESTYKFNFTFAYWGIGAPNGLTTSLSGQNITQSEFLYYYENYLLMSRFAQEKQALAHKYGVLWTIDNSDGNTGVQFELPYTDAYMVWWSPGSYYYAAAKFSGYGVGRPWMGNISGAIGLTDFEFTWASPSWVAQVAKAAIATEDSARPQGTYLVWAWEGQNTQIPTQTLQALAYWDQMFEEADGSGRYLANIGATRYIATTVYLNASGPFYEPLADVNQLPTQLNGIYLGYDWLKYLGTPGNVFTPPRPYVYWCPQPPYEYFSANGIGTCPLQSNEEALPYFLNYTSSTHKFYVSDVFSTYVFEAQNNYYVLLANNLNTTRAVDFTYYNLPNSIAYDITSGEPISNNTNVTLQPLNANMIIIEPQTPTTTQLIYTNATTFTLYNNSVILQNQNPSTLTTVIQSQDIQSFTIEVNNQTTISVSANTNNSIINSVQIGPTHFYRLSIPNAEYLSISAYTGGQTTSSTTTSSTTTSSTTTSSTTTSSTTTSSTTTSSTTTSSTTT</sequence>
<reference evidence="3 4" key="1">
    <citation type="submission" date="2017-04" db="EMBL/GenBank/DDBJ databases">
        <title>Novel microbial lineages endemic to geothermal iron-oxide mats fill important gaps in the evolutionary history of Archaea.</title>
        <authorList>
            <person name="Jay Z.J."/>
            <person name="Beam J.P."/>
            <person name="Dlakic M."/>
            <person name="Rusch D.B."/>
            <person name="Kozubal M.A."/>
            <person name="Inskeep W.P."/>
        </authorList>
    </citation>
    <scope>NUCLEOTIDE SEQUENCE [LARGE SCALE GENOMIC DNA]</scope>
    <source>
        <strain evidence="3">OSP_D</strain>
    </source>
</reference>
<protein>
    <submittedName>
        <fullName evidence="3">Uncharacterized protein</fullName>
    </submittedName>
</protein>
<keyword evidence="2" id="KW-0812">Transmembrane</keyword>
<dbReference type="Proteomes" id="UP000240322">
    <property type="component" value="Unassembled WGS sequence"/>
</dbReference>
<name>A0A2R6AFI3_9ARCH</name>
<dbReference type="EMBL" id="NEXE01000252">
    <property type="protein sequence ID" value="PSN85144.1"/>
    <property type="molecule type" value="Genomic_DNA"/>
</dbReference>
<accession>A0A2R6AFI3</accession>
<evidence type="ECO:0000313" key="4">
    <source>
        <dbReference type="Proteomes" id="UP000240322"/>
    </source>
</evidence>
<keyword evidence="2" id="KW-1133">Transmembrane helix</keyword>
<feature type="compositionally biased region" description="Low complexity" evidence="1">
    <location>
        <begin position="791"/>
        <end position="832"/>
    </location>
</feature>
<keyword evidence="2" id="KW-0472">Membrane</keyword>
<feature type="transmembrane region" description="Helical" evidence="2">
    <location>
        <begin position="21"/>
        <end position="44"/>
    </location>
</feature>
<evidence type="ECO:0000313" key="3">
    <source>
        <dbReference type="EMBL" id="PSN85144.1"/>
    </source>
</evidence>
<organism evidence="3 4">
    <name type="scientific">Candidatus Marsarchaeota G2 archaeon OSP_D</name>
    <dbReference type="NCBI Taxonomy" id="1978157"/>
    <lineage>
        <taxon>Archaea</taxon>
        <taxon>Candidatus Marsarchaeota</taxon>
        <taxon>Candidatus Marsarchaeota group 2</taxon>
    </lineage>
</organism>
<proteinExistence type="predicted"/>
<evidence type="ECO:0000256" key="1">
    <source>
        <dbReference type="SAM" id="MobiDB-lite"/>
    </source>
</evidence>